<dbReference type="PANTHER" id="PTHR28096:SF1">
    <property type="entry name" value="PROTEIN FAF1"/>
    <property type="match status" value="1"/>
</dbReference>
<feature type="region of interest" description="Disordered" evidence="1">
    <location>
        <begin position="1"/>
        <end position="92"/>
    </location>
</feature>
<dbReference type="OMA" id="FEAQFKP"/>
<reference evidence="2 3" key="1">
    <citation type="journal article" date="2008" name="PLoS Genet.">
        <title>Genomic islands in the pathogenic filamentous fungus Aspergillus fumigatus.</title>
        <authorList>
            <person name="Fedorova N.D."/>
            <person name="Khaldi N."/>
            <person name="Joardar V.S."/>
            <person name="Maiti R."/>
            <person name="Amedeo P."/>
            <person name="Anderson M.J."/>
            <person name="Crabtree J."/>
            <person name="Silva J.C."/>
            <person name="Badger J.H."/>
            <person name="Albarraq A."/>
            <person name="Angiuoli S."/>
            <person name="Bussey H."/>
            <person name="Bowyer P."/>
            <person name="Cotty P.J."/>
            <person name="Dyer P.S."/>
            <person name="Egan A."/>
            <person name="Galens K."/>
            <person name="Fraser-Liggett C.M."/>
            <person name="Haas B.J."/>
            <person name="Inman J.M."/>
            <person name="Kent R."/>
            <person name="Lemieux S."/>
            <person name="Malavazi I."/>
            <person name="Orvis J."/>
            <person name="Roemer T."/>
            <person name="Ronning C.M."/>
            <person name="Sundaram J.P."/>
            <person name="Sutton G."/>
            <person name="Turner G."/>
            <person name="Venter J.C."/>
            <person name="White O.R."/>
            <person name="Whitty B.R."/>
            <person name="Youngman P."/>
            <person name="Wolfe K.H."/>
            <person name="Goldman G.H."/>
            <person name="Wortman J.R."/>
            <person name="Jiang B."/>
            <person name="Denning D.W."/>
            <person name="Nierman W.C."/>
        </authorList>
    </citation>
    <scope>NUCLEOTIDE SEQUENCE [LARGE SCALE GENOMIC DNA]</scope>
    <source>
        <strain evidence="3">ATCC 1007 / CBS 513.65 / DSM 816 / NCTC 3887 / NRRL 1</strain>
    </source>
</reference>
<dbReference type="HOGENOM" id="CLU_054969_0_0_1"/>
<proteinExistence type="predicted"/>
<evidence type="ECO:0000313" key="3">
    <source>
        <dbReference type="Proteomes" id="UP000006701"/>
    </source>
</evidence>
<evidence type="ECO:0000256" key="1">
    <source>
        <dbReference type="SAM" id="MobiDB-lite"/>
    </source>
</evidence>
<dbReference type="KEGG" id="act:ACLA_009510"/>
<gene>
    <name evidence="2" type="ORF">ACLA_009510</name>
</gene>
<dbReference type="STRING" id="344612.A1C9W0"/>
<dbReference type="InterPro" id="IPR053030">
    <property type="entry name" value="Ribosomal_biogenesis_FAF1-like"/>
</dbReference>
<accession>A1C9W0</accession>
<evidence type="ECO:0000313" key="2">
    <source>
        <dbReference type="EMBL" id="EAW12528.1"/>
    </source>
</evidence>
<dbReference type="GO" id="GO:0000462">
    <property type="term" value="P:maturation of SSU-rRNA from tricistronic rRNA transcript (SSU-rRNA, 5.8S rRNA, LSU-rRNA)"/>
    <property type="evidence" value="ECO:0007669"/>
    <property type="project" value="TreeGrafter"/>
</dbReference>
<keyword evidence="3" id="KW-1185">Reference proteome</keyword>
<organism evidence="2 3">
    <name type="scientific">Aspergillus clavatus (strain ATCC 1007 / CBS 513.65 / DSM 816 / NCTC 3887 / NRRL 1 / QM 1276 / 107)</name>
    <dbReference type="NCBI Taxonomy" id="344612"/>
    <lineage>
        <taxon>Eukaryota</taxon>
        <taxon>Fungi</taxon>
        <taxon>Dikarya</taxon>
        <taxon>Ascomycota</taxon>
        <taxon>Pezizomycotina</taxon>
        <taxon>Eurotiomycetes</taxon>
        <taxon>Eurotiomycetidae</taxon>
        <taxon>Eurotiales</taxon>
        <taxon>Aspergillaceae</taxon>
        <taxon>Aspergillus</taxon>
        <taxon>Aspergillus subgen. Fumigati</taxon>
    </lineage>
</organism>
<dbReference type="OrthoDB" id="5556956at2759"/>
<protein>
    <submittedName>
        <fullName evidence="2">Uncharacterized protein</fullName>
    </submittedName>
</protein>
<feature type="compositionally biased region" description="Polar residues" evidence="1">
    <location>
        <begin position="125"/>
        <end position="134"/>
    </location>
</feature>
<dbReference type="VEuPathDB" id="FungiDB:ACLA_009510"/>
<dbReference type="GeneID" id="4706721"/>
<dbReference type="EMBL" id="DS027049">
    <property type="protein sequence ID" value="EAW12528.1"/>
    <property type="molecule type" value="Genomic_DNA"/>
</dbReference>
<name>A1C9W0_ASPCL</name>
<feature type="region of interest" description="Disordered" evidence="1">
    <location>
        <begin position="116"/>
        <end position="155"/>
    </location>
</feature>
<feature type="region of interest" description="Disordered" evidence="1">
    <location>
        <begin position="201"/>
        <end position="265"/>
    </location>
</feature>
<dbReference type="GO" id="GO:0005730">
    <property type="term" value="C:nucleolus"/>
    <property type="evidence" value="ECO:0007669"/>
    <property type="project" value="TreeGrafter"/>
</dbReference>
<feature type="compositionally biased region" description="Basic and acidic residues" evidence="1">
    <location>
        <begin position="221"/>
        <end position="233"/>
    </location>
</feature>
<sequence length="297" mass="33245">MTGKRKRATAVVPRATAKEDEEEKSTTPDTSYQDVFRKFFESQFEPIDLPGGGVERGRRSEEDSEEEGEEDSEESESGSDWDGMSVEDEDDQVEVVEYCDTRQKEKEILDKKARKAFMTAKPPSLSINSVPTKQTSKKPKNEKADAEDDDAMDAEHLKNDLALQRLLKESHLLDSASELAPTGKNRLKALDLRMQSLGAKSSLYHQNMPSSHRRGIKAKASMKDEKRRREAKENGIILEKPTHNSKVSKGRRERGISGPSIGKLTGATINLSKRDISVIASKRRASKGKSKSKRGRR</sequence>
<feature type="compositionally biased region" description="Acidic residues" evidence="1">
    <location>
        <begin position="62"/>
        <end position="92"/>
    </location>
</feature>
<dbReference type="PANTHER" id="PTHR28096">
    <property type="entry name" value="PROTEIN FAF1"/>
    <property type="match status" value="1"/>
</dbReference>
<dbReference type="eggNOG" id="ENOG502QVP1">
    <property type="taxonomic scope" value="Eukaryota"/>
</dbReference>
<dbReference type="RefSeq" id="XP_001273954.1">
    <property type="nucleotide sequence ID" value="XM_001273953.1"/>
</dbReference>
<dbReference type="Proteomes" id="UP000006701">
    <property type="component" value="Unassembled WGS sequence"/>
</dbReference>
<dbReference type="AlphaFoldDB" id="A1C9W0"/>